<proteinExistence type="predicted"/>
<protein>
    <submittedName>
        <fullName evidence="2">Uncharacterized protein</fullName>
    </submittedName>
</protein>
<dbReference type="EMBL" id="CAJVRM010000596">
    <property type="protein sequence ID" value="CAG8982328.1"/>
    <property type="molecule type" value="Genomic_DNA"/>
</dbReference>
<sequence length="232" mass="24712">MAEVSVGMGVGVGVPLVWSRTLGRPAARSLGLVKGEEGSEAKRRGERREGLRVRKRVRAQVDADQVEIWVAGELKVSRFRGRRRLDVGLAKGWGFCERATPSRVSNFAAHKEITGESTQRDPYHVWTAVTGRPFRRILFRETKRAASVLAAETTLRCGAGAAVGSLALESRPALAEKGLVLGNKGPGEDAADAGKRRTASGGRCEVRGGDGERIGTGVQAGGRTVRSEAAQA</sequence>
<dbReference type="Proteomes" id="UP000701801">
    <property type="component" value="Unassembled WGS sequence"/>
</dbReference>
<feature type="region of interest" description="Disordered" evidence="1">
    <location>
        <begin position="182"/>
        <end position="232"/>
    </location>
</feature>
<reference evidence="2" key="1">
    <citation type="submission" date="2021-07" db="EMBL/GenBank/DDBJ databases">
        <authorList>
            <person name="Durling M."/>
        </authorList>
    </citation>
    <scope>NUCLEOTIDE SEQUENCE</scope>
</reference>
<organism evidence="2 3">
    <name type="scientific">Hymenoscyphus albidus</name>
    <dbReference type="NCBI Taxonomy" id="595503"/>
    <lineage>
        <taxon>Eukaryota</taxon>
        <taxon>Fungi</taxon>
        <taxon>Dikarya</taxon>
        <taxon>Ascomycota</taxon>
        <taxon>Pezizomycotina</taxon>
        <taxon>Leotiomycetes</taxon>
        <taxon>Helotiales</taxon>
        <taxon>Helotiaceae</taxon>
        <taxon>Hymenoscyphus</taxon>
    </lineage>
</organism>
<gene>
    <name evidence="2" type="ORF">HYALB_00005330</name>
</gene>
<accession>A0A9N9LWS3</accession>
<evidence type="ECO:0000313" key="3">
    <source>
        <dbReference type="Proteomes" id="UP000701801"/>
    </source>
</evidence>
<keyword evidence="3" id="KW-1185">Reference proteome</keyword>
<comment type="caution">
    <text evidence="2">The sequence shown here is derived from an EMBL/GenBank/DDBJ whole genome shotgun (WGS) entry which is preliminary data.</text>
</comment>
<evidence type="ECO:0000313" key="2">
    <source>
        <dbReference type="EMBL" id="CAG8982328.1"/>
    </source>
</evidence>
<feature type="compositionally biased region" description="Basic and acidic residues" evidence="1">
    <location>
        <begin position="204"/>
        <end position="213"/>
    </location>
</feature>
<evidence type="ECO:0000256" key="1">
    <source>
        <dbReference type="SAM" id="MobiDB-lite"/>
    </source>
</evidence>
<name>A0A9N9LWS3_9HELO</name>
<dbReference type="AlphaFoldDB" id="A0A9N9LWS3"/>